<accession>A0A545ALJ7</accession>
<dbReference type="RefSeq" id="WP_142707244.1">
    <property type="nucleotide sequence ID" value="NZ_VIRS01000019.1"/>
</dbReference>
<dbReference type="Gene3D" id="1.20.910.10">
    <property type="entry name" value="Heme oxygenase-like"/>
    <property type="match status" value="1"/>
</dbReference>
<dbReference type="Pfam" id="PF14518">
    <property type="entry name" value="Haem_oxygenas_2"/>
    <property type="match status" value="1"/>
</dbReference>
<dbReference type="AlphaFoldDB" id="A0A545ALJ7"/>
<sequence length="320" mass="34854">MRLPEPRGAVSAEIIEALLAGGAPVVTGPADGPEPWLDEDLQISLWMLYELHYRGFDGVDPSLEWDVDLLRLRASLETRFLDGVRAAVSVPAAGVVPGLTELTSADSGPSMSRYLQRSATLDQFREFVVHRSIYHLKEADPHSWGIPRLSGRAKAALVEIQSDEYGGGRPERMHSALFRTTMDRLGLDTRYGAYIDVVSAPTLATSNLMSLFGLHRRWLGALLGHLAAFEMTSSIPNRRYGNALRRLGGDAAATRFYDEHVTADAVHEQIAAHDLCGGYVDEHPGSAPDVLFGAAVGLFLDDQAAGWLLARWEQGLPAVA</sequence>
<reference evidence="1 2" key="1">
    <citation type="submission" date="2019-07" db="EMBL/GenBank/DDBJ databases">
        <title>Cryptosporangium phraense sp. nov., isolated from plant litter.</title>
        <authorList>
            <person name="Suriyachadkun C."/>
        </authorList>
    </citation>
    <scope>NUCLEOTIDE SEQUENCE [LARGE SCALE GENOMIC DNA]</scope>
    <source>
        <strain evidence="1 2">A-T 5661</strain>
    </source>
</reference>
<evidence type="ECO:0000313" key="2">
    <source>
        <dbReference type="Proteomes" id="UP000317982"/>
    </source>
</evidence>
<proteinExistence type="predicted"/>
<dbReference type="Proteomes" id="UP000317982">
    <property type="component" value="Unassembled WGS sequence"/>
</dbReference>
<dbReference type="SUPFAM" id="SSF48613">
    <property type="entry name" value="Heme oxygenase-like"/>
    <property type="match status" value="1"/>
</dbReference>
<organism evidence="1 2">
    <name type="scientific">Cryptosporangium phraense</name>
    <dbReference type="NCBI Taxonomy" id="2593070"/>
    <lineage>
        <taxon>Bacteria</taxon>
        <taxon>Bacillati</taxon>
        <taxon>Actinomycetota</taxon>
        <taxon>Actinomycetes</taxon>
        <taxon>Cryptosporangiales</taxon>
        <taxon>Cryptosporangiaceae</taxon>
        <taxon>Cryptosporangium</taxon>
    </lineage>
</organism>
<evidence type="ECO:0000313" key="1">
    <source>
        <dbReference type="EMBL" id="TQS42187.1"/>
    </source>
</evidence>
<gene>
    <name evidence="1" type="ORF">FL583_24920</name>
</gene>
<protein>
    <submittedName>
        <fullName evidence="1">Iron-containing redox enzyme family protein</fullName>
    </submittedName>
</protein>
<keyword evidence="2" id="KW-1185">Reference proteome</keyword>
<dbReference type="InterPro" id="IPR016084">
    <property type="entry name" value="Haem_Oase-like_multi-hlx"/>
</dbReference>
<dbReference type="InParanoid" id="A0A545ALJ7"/>
<dbReference type="SMART" id="SM01236">
    <property type="entry name" value="Haem_oxygenase_2"/>
    <property type="match status" value="1"/>
</dbReference>
<dbReference type="OrthoDB" id="252872at2"/>
<comment type="caution">
    <text evidence="1">The sequence shown here is derived from an EMBL/GenBank/DDBJ whole genome shotgun (WGS) entry which is preliminary data.</text>
</comment>
<name>A0A545ALJ7_9ACTN</name>
<dbReference type="EMBL" id="VIRS01000019">
    <property type="protein sequence ID" value="TQS42187.1"/>
    <property type="molecule type" value="Genomic_DNA"/>
</dbReference>